<proteinExistence type="predicted"/>
<gene>
    <name evidence="2" type="ORF">BLA29_009672</name>
</gene>
<organism evidence="2 3">
    <name type="scientific">Euroglyphus maynei</name>
    <name type="common">Mayne's house dust mite</name>
    <dbReference type="NCBI Taxonomy" id="6958"/>
    <lineage>
        <taxon>Eukaryota</taxon>
        <taxon>Metazoa</taxon>
        <taxon>Ecdysozoa</taxon>
        <taxon>Arthropoda</taxon>
        <taxon>Chelicerata</taxon>
        <taxon>Arachnida</taxon>
        <taxon>Acari</taxon>
        <taxon>Acariformes</taxon>
        <taxon>Sarcoptiformes</taxon>
        <taxon>Astigmata</taxon>
        <taxon>Psoroptidia</taxon>
        <taxon>Analgoidea</taxon>
        <taxon>Pyroglyphidae</taxon>
        <taxon>Pyroglyphinae</taxon>
        <taxon>Euroglyphus</taxon>
    </lineage>
</organism>
<reference evidence="2 3" key="1">
    <citation type="submission" date="2017-03" db="EMBL/GenBank/DDBJ databases">
        <title>Genome Survey of Euroglyphus maynei.</title>
        <authorList>
            <person name="Arlian L.G."/>
            <person name="Morgan M.S."/>
            <person name="Rider S.D."/>
        </authorList>
    </citation>
    <scope>NUCLEOTIDE SEQUENCE [LARGE SCALE GENOMIC DNA]</scope>
    <source>
        <strain evidence="2">Arlian Lab</strain>
        <tissue evidence="2">Whole body</tissue>
    </source>
</reference>
<keyword evidence="3" id="KW-1185">Reference proteome</keyword>
<dbReference type="OrthoDB" id="74319at2759"/>
<dbReference type="Pfam" id="PF12901">
    <property type="entry name" value="SUZ-C"/>
    <property type="match status" value="1"/>
</dbReference>
<dbReference type="Proteomes" id="UP000194236">
    <property type="component" value="Unassembled WGS sequence"/>
</dbReference>
<evidence type="ECO:0000313" key="2">
    <source>
        <dbReference type="EMBL" id="OTF81495.1"/>
    </source>
</evidence>
<evidence type="ECO:0000259" key="1">
    <source>
        <dbReference type="Pfam" id="PF12901"/>
    </source>
</evidence>
<dbReference type="EMBL" id="MUJZ01013355">
    <property type="protein sequence ID" value="OTF81495.1"/>
    <property type="molecule type" value="Genomic_DNA"/>
</dbReference>
<dbReference type="Gene3D" id="2.40.50.140">
    <property type="entry name" value="Nucleic acid-binding proteins"/>
    <property type="match status" value="1"/>
</dbReference>
<name>A0A1Y3BQQ3_EURMA</name>
<dbReference type="InterPro" id="IPR024642">
    <property type="entry name" value="SUZ-C"/>
</dbReference>
<feature type="non-terminal residue" evidence="2">
    <location>
        <position position="1"/>
    </location>
</feature>
<feature type="domain" description="SUZ-C" evidence="1">
    <location>
        <begin position="93"/>
        <end position="112"/>
    </location>
</feature>
<dbReference type="InterPro" id="IPR012340">
    <property type="entry name" value="NA-bd_OB-fold"/>
</dbReference>
<comment type="caution">
    <text evidence="2">The sequence shown here is derived from an EMBL/GenBank/DDBJ whole genome shotgun (WGS) entry which is preliminary data.</text>
</comment>
<protein>
    <recommendedName>
        <fullName evidence="1">SUZ-C domain-containing protein</fullName>
    </recommendedName>
</protein>
<sequence length="123" mass="13927">GTVLTLQRLYGFLKPDNPGIVGNIYFNAAEIRTNVKIKFGDKVDFLLVKNKKTDKFYAIDINRLDDHQLTSIGSTTTTDRQFIRNFFMNKEMNGPKVIAIRQPKAPDGTKGFNNIILTPTGQY</sequence>
<dbReference type="AlphaFoldDB" id="A0A1Y3BQQ3"/>
<dbReference type="SUPFAM" id="SSF50249">
    <property type="entry name" value="Nucleic acid-binding proteins"/>
    <property type="match status" value="1"/>
</dbReference>
<accession>A0A1Y3BQQ3</accession>
<evidence type="ECO:0000313" key="3">
    <source>
        <dbReference type="Proteomes" id="UP000194236"/>
    </source>
</evidence>